<keyword evidence="1" id="KW-1133">Transmembrane helix</keyword>
<dbReference type="EMBL" id="VLNY01000021">
    <property type="protein sequence ID" value="KAA0017689.1"/>
    <property type="molecule type" value="Genomic_DNA"/>
</dbReference>
<dbReference type="Proteomes" id="UP000322244">
    <property type="component" value="Unassembled WGS sequence"/>
</dbReference>
<reference evidence="2 3" key="1">
    <citation type="submission" date="2019-07" db="EMBL/GenBank/DDBJ databases">
        <title>Rhodococcus cavernicolus sp. nov., isolated from a cave.</title>
        <authorList>
            <person name="Lee S.D."/>
        </authorList>
    </citation>
    <scope>NUCLEOTIDE SEQUENCE [LARGE SCALE GENOMIC DNA]</scope>
    <source>
        <strain evidence="2 3">C1-24</strain>
    </source>
</reference>
<comment type="caution">
    <text evidence="2">The sequence shown here is derived from an EMBL/GenBank/DDBJ whole genome shotgun (WGS) entry which is preliminary data.</text>
</comment>
<name>A0A5A7S543_9NOCA</name>
<keyword evidence="1" id="KW-0472">Membrane</keyword>
<organism evidence="2 3">
    <name type="scientific">Antrihabitans cavernicola</name>
    <dbReference type="NCBI Taxonomy" id="2495913"/>
    <lineage>
        <taxon>Bacteria</taxon>
        <taxon>Bacillati</taxon>
        <taxon>Actinomycetota</taxon>
        <taxon>Actinomycetes</taxon>
        <taxon>Mycobacteriales</taxon>
        <taxon>Nocardiaceae</taxon>
        <taxon>Antrihabitans</taxon>
    </lineage>
</organism>
<gene>
    <name evidence="2" type="ORF">FOY51_24960</name>
</gene>
<keyword evidence="3" id="KW-1185">Reference proteome</keyword>
<dbReference type="AlphaFoldDB" id="A0A5A7S543"/>
<protein>
    <submittedName>
        <fullName evidence="2">Uncharacterized protein</fullName>
    </submittedName>
</protein>
<accession>A0A5A7S543</accession>
<feature type="transmembrane region" description="Helical" evidence="1">
    <location>
        <begin position="160"/>
        <end position="181"/>
    </location>
</feature>
<proteinExistence type="predicted"/>
<sequence>MGDQAVTDKYSTRKLGVDGATLAVLRPGESSATWNLTLPAGVVAKVAADGSVQFQRAAGAGTITEYVALAKPWAIDAAGRSLPTSYEVRGQQLVQSVDTTGAQGQIVVDPRITYGAGIYLNARGYELNALRIAIIVAGGVLAVGTCALANQLPVPGPLKLLITAICAIGGVNLIQVFQAIVNHGPFNDNQCYQTRLIPSSDRFDGVGEENCSGL</sequence>
<keyword evidence="1" id="KW-0812">Transmembrane</keyword>
<feature type="transmembrane region" description="Helical" evidence="1">
    <location>
        <begin position="129"/>
        <end position="148"/>
    </location>
</feature>
<evidence type="ECO:0000313" key="3">
    <source>
        <dbReference type="Proteomes" id="UP000322244"/>
    </source>
</evidence>
<evidence type="ECO:0000313" key="2">
    <source>
        <dbReference type="EMBL" id="KAA0017689.1"/>
    </source>
</evidence>
<dbReference type="OrthoDB" id="4412570at2"/>
<evidence type="ECO:0000256" key="1">
    <source>
        <dbReference type="SAM" id="Phobius"/>
    </source>
</evidence>